<organism evidence="12 13">
    <name type="scientific">Cordyceps fumosorosea (strain ARSEF 2679)</name>
    <name type="common">Isaria fumosorosea</name>
    <dbReference type="NCBI Taxonomy" id="1081104"/>
    <lineage>
        <taxon>Eukaryota</taxon>
        <taxon>Fungi</taxon>
        <taxon>Dikarya</taxon>
        <taxon>Ascomycota</taxon>
        <taxon>Pezizomycotina</taxon>
        <taxon>Sordariomycetes</taxon>
        <taxon>Hypocreomycetidae</taxon>
        <taxon>Hypocreales</taxon>
        <taxon>Cordycipitaceae</taxon>
        <taxon>Cordyceps</taxon>
    </lineage>
</organism>
<evidence type="ECO:0000256" key="11">
    <source>
        <dbReference type="RuleBase" id="RU000488"/>
    </source>
</evidence>
<dbReference type="SUPFAM" id="SSF103506">
    <property type="entry name" value="Mitochondrial carrier"/>
    <property type="match status" value="1"/>
</dbReference>
<evidence type="ECO:0000256" key="9">
    <source>
        <dbReference type="ARBA" id="ARBA00023136"/>
    </source>
</evidence>
<evidence type="ECO:0000256" key="5">
    <source>
        <dbReference type="ARBA" id="ARBA00022737"/>
    </source>
</evidence>
<name>A0A167S8P7_CORFA</name>
<dbReference type="GO" id="GO:0031966">
    <property type="term" value="C:mitochondrial membrane"/>
    <property type="evidence" value="ECO:0007669"/>
    <property type="project" value="UniProtKB-SubCell"/>
</dbReference>
<keyword evidence="6" id="KW-0999">Mitochondrion inner membrane</keyword>
<evidence type="ECO:0000256" key="3">
    <source>
        <dbReference type="ARBA" id="ARBA00022448"/>
    </source>
</evidence>
<dbReference type="InterPro" id="IPR018108">
    <property type="entry name" value="MCP_transmembrane"/>
</dbReference>
<sequence>MSFAQPATHTIHEFDSRNAAISRSKKKSQTTPLVSLISGGIAGGMEATITYPFEYAKTRAQLQTVKSGRGNPISIIAQAARENGVRSIYTGCSTLVLGTTFKAGVRFLSFDYIKNMLVDDKGSLSATRGILAGMIAGAVESFLAVTPTERIKTALIDDAKSGRRRFRGGMHALSLMVREKGLGEVYRGLASTTVKQSATSAVRMGTYNILKELSKNHNVSQNTATTFASGAVAGVVTVYATQPFDSVKTVAQSANGASTGDAFRQILRDRGLQGFWSGSTMRLGRLILSGGIVFSVYEQVVGALTAIRNV</sequence>
<evidence type="ECO:0000313" key="12">
    <source>
        <dbReference type="EMBL" id="OAA59371.1"/>
    </source>
</evidence>
<evidence type="ECO:0000256" key="7">
    <source>
        <dbReference type="ARBA" id="ARBA00022989"/>
    </source>
</evidence>
<dbReference type="Gene3D" id="1.50.40.10">
    <property type="entry name" value="Mitochondrial carrier domain"/>
    <property type="match status" value="1"/>
</dbReference>
<comment type="similarity">
    <text evidence="2 11">Belongs to the mitochondrial carrier (TC 2.A.29) family.</text>
</comment>
<gene>
    <name evidence="12" type="ORF">ISF_06306</name>
</gene>
<feature type="repeat" description="Solcar" evidence="10">
    <location>
        <begin position="124"/>
        <end position="213"/>
    </location>
</feature>
<keyword evidence="13" id="KW-1185">Reference proteome</keyword>
<dbReference type="GO" id="GO:0006843">
    <property type="term" value="P:mitochondrial citrate transmembrane transport"/>
    <property type="evidence" value="ECO:0007669"/>
    <property type="project" value="TreeGrafter"/>
</dbReference>
<keyword evidence="4 10" id="KW-0812">Transmembrane</keyword>
<keyword evidence="5" id="KW-0677">Repeat</keyword>
<dbReference type="GO" id="GO:0071913">
    <property type="term" value="F:citrate secondary active transmembrane transporter activity"/>
    <property type="evidence" value="ECO:0007669"/>
    <property type="project" value="TreeGrafter"/>
</dbReference>
<dbReference type="PROSITE" id="PS50920">
    <property type="entry name" value="SOLCAR"/>
    <property type="match status" value="3"/>
</dbReference>
<comment type="caution">
    <text evidence="12">The sequence shown here is derived from an EMBL/GenBank/DDBJ whole genome shotgun (WGS) entry which is preliminary data.</text>
</comment>
<dbReference type="PANTHER" id="PTHR45788:SF3">
    <property type="entry name" value="TRICARBOXYLATE TRANSPORT PROTEIN"/>
    <property type="match status" value="1"/>
</dbReference>
<evidence type="ECO:0000256" key="1">
    <source>
        <dbReference type="ARBA" id="ARBA00004225"/>
    </source>
</evidence>
<feature type="repeat" description="Solcar" evidence="10">
    <location>
        <begin position="30"/>
        <end position="116"/>
    </location>
</feature>
<evidence type="ECO:0000256" key="10">
    <source>
        <dbReference type="PROSITE-ProRule" id="PRU00282"/>
    </source>
</evidence>
<dbReference type="OrthoDB" id="44467at2759"/>
<dbReference type="RefSeq" id="XP_018702887.1">
    <property type="nucleotide sequence ID" value="XM_018849910.1"/>
</dbReference>
<accession>A0A167S8P7</accession>
<dbReference type="Pfam" id="PF00153">
    <property type="entry name" value="Mito_carr"/>
    <property type="match status" value="3"/>
</dbReference>
<feature type="repeat" description="Solcar" evidence="10">
    <location>
        <begin position="221"/>
        <end position="303"/>
    </location>
</feature>
<dbReference type="STRING" id="1081104.A0A167S8P7"/>
<protein>
    <submittedName>
        <fullName evidence="12">Mitochondrial carrier domain protein</fullName>
    </submittedName>
</protein>
<dbReference type="AlphaFoldDB" id="A0A167S8P7"/>
<reference evidence="12 13" key="1">
    <citation type="journal article" date="2016" name="Genome Biol. Evol.">
        <title>Divergent and convergent evolution of fungal pathogenicity.</title>
        <authorList>
            <person name="Shang Y."/>
            <person name="Xiao G."/>
            <person name="Zheng P."/>
            <person name="Cen K."/>
            <person name="Zhan S."/>
            <person name="Wang C."/>
        </authorList>
    </citation>
    <scope>NUCLEOTIDE SEQUENCE [LARGE SCALE GENOMIC DNA]</scope>
    <source>
        <strain evidence="12 13">ARSEF 2679</strain>
    </source>
</reference>
<dbReference type="InterPro" id="IPR023395">
    <property type="entry name" value="MCP_dom_sf"/>
</dbReference>
<dbReference type="InterPro" id="IPR049563">
    <property type="entry name" value="TXTP-like"/>
</dbReference>
<evidence type="ECO:0000256" key="2">
    <source>
        <dbReference type="ARBA" id="ARBA00006375"/>
    </source>
</evidence>
<keyword evidence="3 11" id="KW-0813">Transport</keyword>
<comment type="subcellular location">
    <subcellularLocation>
        <location evidence="1">Mitochondrion membrane</location>
        <topology evidence="1">Multi-pass membrane protein</topology>
    </subcellularLocation>
</comment>
<evidence type="ECO:0000256" key="8">
    <source>
        <dbReference type="ARBA" id="ARBA00023128"/>
    </source>
</evidence>
<keyword evidence="7" id="KW-1133">Transmembrane helix</keyword>
<dbReference type="EMBL" id="AZHB01000016">
    <property type="protein sequence ID" value="OAA59371.1"/>
    <property type="molecule type" value="Genomic_DNA"/>
</dbReference>
<dbReference type="PANTHER" id="PTHR45788">
    <property type="entry name" value="SUCCINATE/FUMARATE MITOCHONDRIAL TRANSPORTER-RELATED"/>
    <property type="match status" value="1"/>
</dbReference>
<evidence type="ECO:0000256" key="6">
    <source>
        <dbReference type="ARBA" id="ARBA00022792"/>
    </source>
</evidence>
<evidence type="ECO:0000313" key="13">
    <source>
        <dbReference type="Proteomes" id="UP000076744"/>
    </source>
</evidence>
<proteinExistence type="inferred from homology"/>
<keyword evidence="9 10" id="KW-0472">Membrane</keyword>
<dbReference type="Proteomes" id="UP000076744">
    <property type="component" value="Unassembled WGS sequence"/>
</dbReference>
<keyword evidence="8" id="KW-0496">Mitochondrion</keyword>
<dbReference type="GeneID" id="30022598"/>
<evidence type="ECO:0000256" key="4">
    <source>
        <dbReference type="ARBA" id="ARBA00022692"/>
    </source>
</evidence>